<proteinExistence type="predicted"/>
<dbReference type="Gene3D" id="3.30.2350.20">
    <property type="entry name" value="TruD, catalytic domain"/>
    <property type="match status" value="1"/>
</dbReference>
<dbReference type="VEuPathDB" id="TriTrypDB:LMJFC_360075300"/>
<dbReference type="VEuPathDB" id="TriTrypDB:LmjF.36.5750"/>
<dbReference type="AlphaFoldDB" id="Q9N874"/>
<name>Q9N874_LEIMA</name>
<dbReference type="GO" id="GO:0009982">
    <property type="term" value="F:pseudouridine synthase activity"/>
    <property type="evidence" value="ECO:0007669"/>
    <property type="project" value="InterPro"/>
</dbReference>
<dbReference type="SUPFAM" id="SSF55120">
    <property type="entry name" value="Pseudouridine synthase"/>
    <property type="match status" value="1"/>
</dbReference>
<sequence length="165" mass="18302">MKVFHFHGTYRALGVRPKDFSLRAETVDGWRTPVLTSDWERHCDVEGIVTPALSSAGNAASALEPKGPVQVVVATFSLPPGSYATSVLREFCIRTTENGQGNDLETEDEYSSCADTMSHDGCQERRNGRRHHRPASRCIVTRSMRICSLCRSLSPLSLLLLTYVM</sequence>
<dbReference type="EMBL" id="AL365476">
    <property type="protein sequence ID" value="CAB97031.1"/>
    <property type="molecule type" value="Genomic_DNA"/>
</dbReference>
<dbReference type="VEuPathDB" id="TriTrypDB:LMJLV39_360069900"/>
<dbReference type="InterPro" id="IPR042214">
    <property type="entry name" value="TruD_catalytic"/>
</dbReference>
<evidence type="ECO:0000313" key="1">
    <source>
        <dbReference type="EMBL" id="CAB97031.1"/>
    </source>
</evidence>
<organism evidence="1">
    <name type="scientific">Leishmania major</name>
    <dbReference type="NCBI Taxonomy" id="5664"/>
    <lineage>
        <taxon>Eukaryota</taxon>
        <taxon>Discoba</taxon>
        <taxon>Euglenozoa</taxon>
        <taxon>Kinetoplastea</taxon>
        <taxon>Metakinetoplastina</taxon>
        <taxon>Trypanosomatida</taxon>
        <taxon>Trypanosomatidae</taxon>
        <taxon>Leishmaniinae</taxon>
        <taxon>Leishmania</taxon>
    </lineage>
</organism>
<dbReference type="InterPro" id="IPR020103">
    <property type="entry name" value="PsdUridine_synth_cat_dom_sf"/>
</dbReference>
<dbReference type="GO" id="GO:0001522">
    <property type="term" value="P:pseudouridine synthesis"/>
    <property type="evidence" value="ECO:0007669"/>
    <property type="project" value="InterPro"/>
</dbReference>
<accession>Q9N874</accession>
<protein>
    <submittedName>
        <fullName evidence="1">Uncharacterized protein L8382.03</fullName>
    </submittedName>
</protein>
<reference evidence="1" key="1">
    <citation type="submission" date="2000-07" db="EMBL/GenBank/DDBJ databases">
        <authorList>
            <person name="Murphy L."/>
            <person name="Quail M."/>
            <person name="Harris D."/>
            <person name="Rajandream M."/>
            <person name="Ivens A."/>
            <person name="Barrell B."/>
        </authorList>
    </citation>
    <scope>NUCLEOTIDE SEQUENCE</scope>
    <source>
        <strain evidence="1">Friedlin</strain>
    </source>
</reference>
<gene>
    <name evidence="1" type="primary">L8382.03</name>
</gene>
<dbReference type="VEuPathDB" id="TriTrypDB:LMJSD75_360069900"/>
<dbReference type="GO" id="GO:0003723">
    <property type="term" value="F:RNA binding"/>
    <property type="evidence" value="ECO:0007669"/>
    <property type="project" value="InterPro"/>
</dbReference>